<keyword evidence="1" id="KW-0694">RNA-binding</keyword>
<reference evidence="3 4" key="1">
    <citation type="journal article" date="2023" name="Microbiol. Spectr.">
        <title>Symbiosis of Carpenter Bees with Uncharacterized Lactic Acid Bacteria Showing NAD Auxotrophy.</title>
        <authorList>
            <person name="Kawasaki S."/>
            <person name="Ozawa K."/>
            <person name="Mori T."/>
            <person name="Yamamoto A."/>
            <person name="Ito M."/>
            <person name="Ohkuma M."/>
            <person name="Sakamoto M."/>
            <person name="Matsutani M."/>
        </authorList>
    </citation>
    <scope>NUCLEOTIDE SEQUENCE [LARGE SCALE GENOMIC DNA]</scope>
    <source>
        <strain evidence="3 4">Kim32-2</strain>
    </source>
</reference>
<dbReference type="RefSeq" id="WP_317638107.1">
    <property type="nucleotide sequence ID" value="NZ_AP026803.1"/>
</dbReference>
<dbReference type="Gene3D" id="3.10.290.10">
    <property type="entry name" value="RNA-binding S4 domain"/>
    <property type="match status" value="1"/>
</dbReference>
<dbReference type="PROSITE" id="PS50889">
    <property type="entry name" value="S4"/>
    <property type="match status" value="1"/>
</dbReference>
<dbReference type="EMBL" id="AP026803">
    <property type="protein sequence ID" value="BDR60404.1"/>
    <property type="molecule type" value="Genomic_DNA"/>
</dbReference>
<dbReference type="Proteomes" id="UP001321741">
    <property type="component" value="Chromosome"/>
</dbReference>
<dbReference type="InterPro" id="IPR040591">
    <property type="entry name" value="RqcP2_RBD"/>
</dbReference>
<proteinExistence type="predicted"/>
<organism evidence="3 4">
    <name type="scientific">Lactobacillus xylocopicola</name>
    <dbReference type="NCBI Taxonomy" id="2976676"/>
    <lineage>
        <taxon>Bacteria</taxon>
        <taxon>Bacillati</taxon>
        <taxon>Bacillota</taxon>
        <taxon>Bacilli</taxon>
        <taxon>Lactobacillales</taxon>
        <taxon>Lactobacillaceae</taxon>
        <taxon>Lactobacillus</taxon>
    </lineage>
</organism>
<evidence type="ECO:0000313" key="4">
    <source>
        <dbReference type="Proteomes" id="UP001321741"/>
    </source>
</evidence>
<dbReference type="InterPro" id="IPR036986">
    <property type="entry name" value="S4_RNA-bd_sf"/>
</dbReference>
<dbReference type="InterPro" id="IPR002942">
    <property type="entry name" value="S4_RNA-bd"/>
</dbReference>
<dbReference type="Pfam" id="PF17774">
    <property type="entry name" value="YlmH_RBD"/>
    <property type="match status" value="1"/>
</dbReference>
<dbReference type="SUPFAM" id="SSF55174">
    <property type="entry name" value="Alpha-L RNA-binding motif"/>
    <property type="match status" value="1"/>
</dbReference>
<dbReference type="SMART" id="SM00363">
    <property type="entry name" value="S4"/>
    <property type="match status" value="1"/>
</dbReference>
<accession>A0ABM8BGM1</accession>
<dbReference type="PANTHER" id="PTHR13633">
    <property type="entry name" value="MITOCHONDRIAL TRANSCRIPTION RESCUE FACTOR 1"/>
    <property type="match status" value="1"/>
</dbReference>
<dbReference type="PANTHER" id="PTHR13633:SF3">
    <property type="entry name" value="MITOCHONDRIAL TRANSCRIPTION RESCUE FACTOR 1"/>
    <property type="match status" value="1"/>
</dbReference>
<keyword evidence="4" id="KW-1185">Reference proteome</keyword>
<dbReference type="InterPro" id="IPR012677">
    <property type="entry name" value="Nucleotide-bd_a/b_plait_sf"/>
</dbReference>
<evidence type="ECO:0000259" key="2">
    <source>
        <dbReference type="SMART" id="SM00363"/>
    </source>
</evidence>
<evidence type="ECO:0000256" key="1">
    <source>
        <dbReference type="PROSITE-ProRule" id="PRU00182"/>
    </source>
</evidence>
<dbReference type="Pfam" id="PF01479">
    <property type="entry name" value="S4"/>
    <property type="match status" value="1"/>
</dbReference>
<dbReference type="Gene3D" id="3.30.1370.160">
    <property type="match status" value="1"/>
</dbReference>
<dbReference type="Gene3D" id="3.30.70.330">
    <property type="match status" value="1"/>
</dbReference>
<name>A0ABM8BGM1_9LACO</name>
<gene>
    <name evidence="3" type="primary">ylmH</name>
    <name evidence="3" type="ORF">KIM322_06650</name>
</gene>
<feature type="domain" description="RNA-binding S4" evidence="2">
    <location>
        <begin position="193"/>
        <end position="250"/>
    </location>
</feature>
<sequence>MEIEGISKRRNYAKQALYQNSPNELKIVDQMATLLTRLNGQQQACLTAFLNPGQRAILRLLAGDEVAIHEFGGYPQAEKKRVWFSGSESNPALADYQLAVCQLDYPVKFAQLTHGAILGSLANLGVETDTFGDIITDGAGQWQFLVKADLTAFFQAEVTRVGKTQVRLRSVPLQAVLKPVDDSITISIVVASLRLDAVLAGLSKSSRTQIKAAISDNLVKLNWHSVQDSNIIVKVDDVLSLRHFGRSQIRNIKSTKKGKYKVVLKLWQTKKHK</sequence>
<evidence type="ECO:0000313" key="3">
    <source>
        <dbReference type="EMBL" id="BDR60404.1"/>
    </source>
</evidence>
<protein>
    <submittedName>
        <fullName evidence="3">RNA-binding protein</fullName>
    </submittedName>
</protein>